<dbReference type="GO" id="GO:0000014">
    <property type="term" value="F:single-stranded DNA endodeoxyribonuclease activity"/>
    <property type="evidence" value="ECO:0007669"/>
    <property type="project" value="TreeGrafter"/>
</dbReference>
<dbReference type="GO" id="GO:0046975">
    <property type="term" value="F:histone H3K36 methyltransferase activity"/>
    <property type="evidence" value="ECO:0007669"/>
    <property type="project" value="TreeGrafter"/>
</dbReference>
<dbReference type="GO" id="GO:0044547">
    <property type="term" value="F:DNA topoisomerase binding"/>
    <property type="evidence" value="ECO:0007669"/>
    <property type="project" value="TreeGrafter"/>
</dbReference>
<evidence type="ECO:0008006" key="3">
    <source>
        <dbReference type="Google" id="ProtNLM"/>
    </source>
</evidence>
<dbReference type="GO" id="GO:0015074">
    <property type="term" value="P:DNA integration"/>
    <property type="evidence" value="ECO:0007669"/>
    <property type="project" value="TreeGrafter"/>
</dbReference>
<accession>W2SYX5</accession>
<dbReference type="GO" id="GO:0000793">
    <property type="term" value="C:condensed chromosome"/>
    <property type="evidence" value="ECO:0007669"/>
    <property type="project" value="TreeGrafter"/>
</dbReference>
<dbReference type="GO" id="GO:0003697">
    <property type="term" value="F:single-stranded DNA binding"/>
    <property type="evidence" value="ECO:0007669"/>
    <property type="project" value="TreeGrafter"/>
</dbReference>
<dbReference type="GO" id="GO:0042800">
    <property type="term" value="F:histone H3K4 methyltransferase activity"/>
    <property type="evidence" value="ECO:0007669"/>
    <property type="project" value="TreeGrafter"/>
</dbReference>
<dbReference type="Gene3D" id="1.10.10.10">
    <property type="entry name" value="Winged helix-like DNA-binding domain superfamily/Winged helix DNA-binding domain"/>
    <property type="match status" value="1"/>
</dbReference>
<dbReference type="GO" id="GO:0035861">
    <property type="term" value="C:site of double-strand break"/>
    <property type="evidence" value="ECO:0007669"/>
    <property type="project" value="TreeGrafter"/>
</dbReference>
<dbReference type="PANTHER" id="PTHR46060:SF2">
    <property type="entry name" value="HISTONE-LYSINE N-METHYLTRANSFERASE SETMAR"/>
    <property type="match status" value="1"/>
</dbReference>
<dbReference type="OrthoDB" id="5872915at2759"/>
<name>W2SYX5_NECAM</name>
<dbReference type="InterPro" id="IPR036388">
    <property type="entry name" value="WH-like_DNA-bd_sf"/>
</dbReference>
<gene>
    <name evidence="1" type="ORF">NECAME_12657</name>
</gene>
<dbReference type="GO" id="GO:0000729">
    <property type="term" value="P:DNA double-strand break processing"/>
    <property type="evidence" value="ECO:0007669"/>
    <property type="project" value="TreeGrafter"/>
</dbReference>
<evidence type="ECO:0000313" key="1">
    <source>
        <dbReference type="EMBL" id="ETN74890.1"/>
    </source>
</evidence>
<dbReference type="GO" id="GO:0006303">
    <property type="term" value="P:double-strand break repair via nonhomologous end joining"/>
    <property type="evidence" value="ECO:0007669"/>
    <property type="project" value="TreeGrafter"/>
</dbReference>
<proteinExistence type="predicted"/>
<dbReference type="PANTHER" id="PTHR46060">
    <property type="entry name" value="MARINER MOS1 TRANSPOSASE-LIKE PROTEIN"/>
    <property type="match status" value="1"/>
</dbReference>
<dbReference type="GO" id="GO:0031297">
    <property type="term" value="P:replication fork processing"/>
    <property type="evidence" value="ECO:0007669"/>
    <property type="project" value="TreeGrafter"/>
</dbReference>
<dbReference type="GO" id="GO:0005634">
    <property type="term" value="C:nucleus"/>
    <property type="evidence" value="ECO:0007669"/>
    <property type="project" value="TreeGrafter"/>
</dbReference>
<dbReference type="InterPro" id="IPR052709">
    <property type="entry name" value="Transposase-MT_Hybrid"/>
</dbReference>
<evidence type="ECO:0000313" key="2">
    <source>
        <dbReference type="Proteomes" id="UP000053676"/>
    </source>
</evidence>
<dbReference type="GO" id="GO:0044774">
    <property type="term" value="P:mitotic DNA integrity checkpoint signaling"/>
    <property type="evidence" value="ECO:0007669"/>
    <property type="project" value="TreeGrafter"/>
</dbReference>
<dbReference type="KEGG" id="nai:NECAME_12657"/>
<dbReference type="EMBL" id="KI660328">
    <property type="protein sequence ID" value="ETN74890.1"/>
    <property type="molecule type" value="Genomic_DNA"/>
</dbReference>
<dbReference type="Proteomes" id="UP000053676">
    <property type="component" value="Unassembled WGS sequence"/>
</dbReference>
<keyword evidence="2" id="KW-1185">Reference proteome</keyword>
<protein>
    <recommendedName>
        <fullName evidence="3">Mos1 transposase HTH domain-containing protein</fullName>
    </recommendedName>
</protein>
<organism evidence="1 2">
    <name type="scientific">Necator americanus</name>
    <name type="common">Human hookworm</name>
    <dbReference type="NCBI Taxonomy" id="51031"/>
    <lineage>
        <taxon>Eukaryota</taxon>
        <taxon>Metazoa</taxon>
        <taxon>Ecdysozoa</taxon>
        <taxon>Nematoda</taxon>
        <taxon>Chromadorea</taxon>
        <taxon>Rhabditida</taxon>
        <taxon>Rhabditina</taxon>
        <taxon>Rhabditomorpha</taxon>
        <taxon>Strongyloidea</taxon>
        <taxon>Ancylostomatidae</taxon>
        <taxon>Bunostominae</taxon>
        <taxon>Necator</taxon>
    </lineage>
</organism>
<sequence length="186" mass="20672">MTTGRSNIDNCGRTNGCCLLPTLVLTSRARSRSCRDSSQCHIGFGSGAINEHTIQWWFSKFRSGKESPEDDKLSGRPSDVDNNQLRALVEANPRTTVRELAKELDATYTTISNHLQEIGKSKKLDKWNDLLTWVVAVIDSPKPLSQRFSLTLAALNVAKNRGTAGKINSRKSYLVAYGDIAQLFRD</sequence>
<reference evidence="2" key="1">
    <citation type="journal article" date="2014" name="Nat. Genet.">
        <title>Genome of the human hookworm Necator americanus.</title>
        <authorList>
            <person name="Tang Y.T."/>
            <person name="Gao X."/>
            <person name="Rosa B.A."/>
            <person name="Abubucker S."/>
            <person name="Hallsworth-Pepin K."/>
            <person name="Martin J."/>
            <person name="Tyagi R."/>
            <person name="Heizer E."/>
            <person name="Zhang X."/>
            <person name="Bhonagiri-Palsikar V."/>
            <person name="Minx P."/>
            <person name="Warren W.C."/>
            <person name="Wang Q."/>
            <person name="Zhan B."/>
            <person name="Hotez P.J."/>
            <person name="Sternberg P.W."/>
            <person name="Dougall A."/>
            <person name="Gaze S.T."/>
            <person name="Mulvenna J."/>
            <person name="Sotillo J."/>
            <person name="Ranganathan S."/>
            <person name="Rabelo E.M."/>
            <person name="Wilson R.K."/>
            <person name="Felgner P.L."/>
            <person name="Bethony J."/>
            <person name="Hawdon J.M."/>
            <person name="Gasser R.B."/>
            <person name="Loukas A."/>
            <person name="Mitreva M."/>
        </authorList>
    </citation>
    <scope>NUCLEOTIDE SEQUENCE [LARGE SCALE GENOMIC DNA]</scope>
</reference>
<dbReference type="STRING" id="51031.W2SYX5"/>
<dbReference type="AlphaFoldDB" id="W2SYX5"/>
<dbReference type="GO" id="GO:0003690">
    <property type="term" value="F:double-stranded DNA binding"/>
    <property type="evidence" value="ECO:0007669"/>
    <property type="project" value="TreeGrafter"/>
</dbReference>